<protein>
    <submittedName>
        <fullName evidence="1">Uncharacterized protein</fullName>
    </submittedName>
</protein>
<evidence type="ECO:0000313" key="1">
    <source>
        <dbReference type="EMBL" id="QJA88606.1"/>
    </source>
</evidence>
<dbReference type="EMBL" id="MT142791">
    <property type="protein sequence ID" value="QJA88606.1"/>
    <property type="molecule type" value="Genomic_DNA"/>
</dbReference>
<gene>
    <name evidence="1" type="ORF">MM415B02730_0011</name>
</gene>
<accession>A0A6M3L237</accession>
<proteinExistence type="predicted"/>
<reference evidence="1" key="1">
    <citation type="submission" date="2020-03" db="EMBL/GenBank/DDBJ databases">
        <title>The deep terrestrial virosphere.</title>
        <authorList>
            <person name="Holmfeldt K."/>
            <person name="Nilsson E."/>
            <person name="Simone D."/>
            <person name="Lopez-Fernandez M."/>
            <person name="Wu X."/>
            <person name="de Brujin I."/>
            <person name="Lundin D."/>
            <person name="Andersson A."/>
            <person name="Bertilsson S."/>
            <person name="Dopson M."/>
        </authorList>
    </citation>
    <scope>NUCLEOTIDE SEQUENCE</scope>
    <source>
        <strain evidence="1">MM415B02730</strain>
    </source>
</reference>
<dbReference type="AlphaFoldDB" id="A0A6M3L237"/>
<name>A0A6M3L237_9ZZZZ</name>
<organism evidence="1">
    <name type="scientific">viral metagenome</name>
    <dbReference type="NCBI Taxonomy" id="1070528"/>
    <lineage>
        <taxon>unclassified sequences</taxon>
        <taxon>metagenomes</taxon>
        <taxon>organismal metagenomes</taxon>
    </lineage>
</organism>
<sequence length="137" mass="15913">MNKVKQTERGWAGHFICANRCRFRRNTLLECNNVGVVISTVGLMEAHWKEGDKFYGGAFEEIGYNRYFETMAFYADPNDKRYHDIDVTKQIDFDSKWAINEIDADDKANDMHEAVVSEIHDKLERGELTPQNDNPPH</sequence>